<dbReference type="InterPro" id="IPR015500">
    <property type="entry name" value="Peptidase_S8_subtilisin-rel"/>
</dbReference>
<name>A0ABR0SWK1_9HYPO</name>
<evidence type="ECO:0000256" key="1">
    <source>
        <dbReference type="ARBA" id="ARBA00022670"/>
    </source>
</evidence>
<evidence type="ECO:0000313" key="6">
    <source>
        <dbReference type="EMBL" id="KAK5996565.1"/>
    </source>
</evidence>
<dbReference type="InterPro" id="IPR036852">
    <property type="entry name" value="Peptidase_S8/S53_dom_sf"/>
</dbReference>
<evidence type="ECO:0000256" key="4">
    <source>
        <dbReference type="SAM" id="MobiDB-lite"/>
    </source>
</evidence>
<evidence type="ECO:0000313" key="7">
    <source>
        <dbReference type="Proteomes" id="UP001338125"/>
    </source>
</evidence>
<dbReference type="SUPFAM" id="SSF48403">
    <property type="entry name" value="Ankyrin repeat"/>
    <property type="match status" value="1"/>
</dbReference>
<keyword evidence="2" id="KW-0378">Hydrolase</keyword>
<keyword evidence="1" id="KW-0645">Protease</keyword>
<dbReference type="EMBL" id="JAVFKD010000002">
    <property type="protein sequence ID" value="KAK5996565.1"/>
    <property type="molecule type" value="Genomic_DNA"/>
</dbReference>
<keyword evidence="3" id="KW-0720">Serine protease</keyword>
<dbReference type="PRINTS" id="PR00723">
    <property type="entry name" value="SUBTILISIN"/>
</dbReference>
<sequence>MDQFVSRRLQRWARTTNKKRTFLHYLAQPATTAAGDLKRPMKGAIKGLAHLMETPDGRDRTPLVIALEEGNETFISAVSRIVKDDSMAHLRTAFFVDSDNRGNNSDTTCLHAALTCQFRKESQREKLIKTICSFLPETIFTLVDKRGRTPLHLAVEYDMCCSSQVGIVDELLRWGPKALKNSTPGREKENLSVYQYFESTRKYAAQNQPPILRRQNSSALLEALPWQRDEGSGLGMFPGRKGTLKRTAPAVDNGSTTPLTQKQNAKQEAAETIAEMLQLSPNSFQISNKEFWFDFSPPTKIGERDFHQLFSHLQFNPIPQYAAFPLIKRDKNDDVPDVLHQGRTKVEVLDWRRLDLDPVTLTRIGAHLRQVHLQWSRRNSVLRAWSEKEGLATIPTLEEIYLTQVELTTPEVYPHKQGPESKSRLHDNIESFEARLEASWPKGGPKPNAQTPAEETRSSPRHDPFVYTDRWMQCMDRFVSHFRQIEALRDKSPSPGPVKVALIDDGTDITHSDLAGIKFFGKSFHHYIEGSAKRVSPYWSSSSGHGTLMARLMKRICPSAIIHVIKLHTFVGSGTNKLQITPEKQYVHIISMSWTIKPPENPDENKAFSDAINAATNTKILMFYATSDQGHFADQNYPQSANRDTFRIGAAKATGGIFDAVCDRNKLSFIFPGDEFIINRSAPMGSRLNDLEGHSSSSIATALAAGLAALIIECVRLGVIYSNQTAQTDSNVEITDTDLNSIRERARMKGALLSIGTGHSTDHKYIEVWNTFAKVTEMLKREEGKPLEQL</sequence>
<dbReference type="InterPro" id="IPR036770">
    <property type="entry name" value="Ankyrin_rpt-contain_sf"/>
</dbReference>
<feature type="region of interest" description="Disordered" evidence="4">
    <location>
        <begin position="436"/>
        <end position="462"/>
    </location>
</feature>
<gene>
    <name evidence="6" type="ORF">PT974_01902</name>
</gene>
<proteinExistence type="predicted"/>
<dbReference type="Pfam" id="PF00082">
    <property type="entry name" value="Peptidase_S8"/>
    <property type="match status" value="1"/>
</dbReference>
<keyword evidence="7" id="KW-1185">Reference proteome</keyword>
<dbReference type="Gene3D" id="3.40.50.200">
    <property type="entry name" value="Peptidase S8/S53 domain"/>
    <property type="match status" value="1"/>
</dbReference>
<dbReference type="Gene3D" id="1.25.40.20">
    <property type="entry name" value="Ankyrin repeat-containing domain"/>
    <property type="match status" value="1"/>
</dbReference>
<dbReference type="InterPro" id="IPR000209">
    <property type="entry name" value="Peptidase_S8/S53_dom"/>
</dbReference>
<evidence type="ECO:0000256" key="2">
    <source>
        <dbReference type="ARBA" id="ARBA00022801"/>
    </source>
</evidence>
<evidence type="ECO:0000256" key="3">
    <source>
        <dbReference type="ARBA" id="ARBA00022825"/>
    </source>
</evidence>
<dbReference type="SUPFAM" id="SSF52743">
    <property type="entry name" value="Subtilisin-like"/>
    <property type="match status" value="1"/>
</dbReference>
<dbReference type="Proteomes" id="UP001338125">
    <property type="component" value="Unassembled WGS sequence"/>
</dbReference>
<feature type="domain" description="Peptidase S8/S53" evidence="5">
    <location>
        <begin position="498"/>
        <end position="713"/>
    </location>
</feature>
<evidence type="ECO:0000259" key="5">
    <source>
        <dbReference type="Pfam" id="PF00082"/>
    </source>
</evidence>
<protein>
    <recommendedName>
        <fullName evidence="5">Peptidase S8/S53 domain-containing protein</fullName>
    </recommendedName>
</protein>
<comment type="caution">
    <text evidence="6">The sequence shown here is derived from an EMBL/GenBank/DDBJ whole genome shotgun (WGS) entry which is preliminary data.</text>
</comment>
<organism evidence="6 7">
    <name type="scientific">Cladobotryum mycophilum</name>
    <dbReference type="NCBI Taxonomy" id="491253"/>
    <lineage>
        <taxon>Eukaryota</taxon>
        <taxon>Fungi</taxon>
        <taxon>Dikarya</taxon>
        <taxon>Ascomycota</taxon>
        <taxon>Pezizomycotina</taxon>
        <taxon>Sordariomycetes</taxon>
        <taxon>Hypocreomycetidae</taxon>
        <taxon>Hypocreales</taxon>
        <taxon>Hypocreaceae</taxon>
        <taxon>Cladobotryum</taxon>
    </lineage>
</organism>
<accession>A0ABR0SWK1</accession>
<reference evidence="6 7" key="1">
    <citation type="submission" date="2024-01" db="EMBL/GenBank/DDBJ databases">
        <title>Complete genome of Cladobotryum mycophilum ATHUM6906.</title>
        <authorList>
            <person name="Christinaki A.C."/>
            <person name="Myridakis A.I."/>
            <person name="Kouvelis V.N."/>
        </authorList>
    </citation>
    <scope>NUCLEOTIDE SEQUENCE [LARGE SCALE GENOMIC DNA]</scope>
    <source>
        <strain evidence="6 7">ATHUM6906</strain>
    </source>
</reference>